<gene>
    <name evidence="2" type="ordered locus">Taci_1749</name>
</gene>
<protein>
    <submittedName>
        <fullName evidence="2">4Fe-4S ferredoxin iron-sulfur binding domain protein</fullName>
    </submittedName>
</protein>
<dbReference type="Proteomes" id="UP000002030">
    <property type="component" value="Chromosome"/>
</dbReference>
<dbReference type="AlphaFoldDB" id="D1B7H2"/>
<dbReference type="PATRIC" id="fig|525903.6.peg.1737"/>
<dbReference type="OrthoDB" id="9795268at2"/>
<dbReference type="SUPFAM" id="SSF54862">
    <property type="entry name" value="4Fe-4S ferredoxins"/>
    <property type="match status" value="1"/>
</dbReference>
<dbReference type="Gene3D" id="3.30.70.20">
    <property type="match status" value="1"/>
</dbReference>
<name>D1B7H2_THEAS</name>
<dbReference type="RefSeq" id="WP_012870472.1">
    <property type="nucleotide sequence ID" value="NC_013522.1"/>
</dbReference>
<dbReference type="PROSITE" id="PS51379">
    <property type="entry name" value="4FE4S_FER_2"/>
    <property type="match status" value="2"/>
</dbReference>
<evidence type="ECO:0000313" key="2">
    <source>
        <dbReference type="EMBL" id="ACZ19963.1"/>
    </source>
</evidence>
<sequence length="242" mass="26681">MSIRRVIKIDRDKCDGCGLCVSACHEGAIQLVDGKAELVSDSYCDGLGDCIGECPRGAISFEEREALPYDQRAVDERKAKMGTLPCGCPGSMARSIGEPRPEPKREIDRDRGSMLRNWPVQLRLVPSNAPYLRDAKVLLASDCSAVALRTFQEDLLEDRVCLIACPKLDDTTSYRDKLVEIIRGGVKDIRVAIMEVPCCSGLARMAKEAAELARRDLEMEIVVVGVEGEILSRKTVEYRFGG</sequence>
<dbReference type="eggNOG" id="COG1145">
    <property type="taxonomic scope" value="Bacteria"/>
</dbReference>
<dbReference type="EnsemblBacteria" id="ACZ19963">
    <property type="protein sequence ID" value="ACZ19963"/>
    <property type="gene ID" value="Taci_1749"/>
</dbReference>
<dbReference type="PANTHER" id="PTHR42895">
    <property type="entry name" value="IRON-SULFUR CLUSTER-BINDING PROTEIN-RELATED"/>
    <property type="match status" value="1"/>
</dbReference>
<dbReference type="KEGG" id="tai:Taci_1749"/>
<proteinExistence type="predicted"/>
<dbReference type="InterPro" id="IPR017896">
    <property type="entry name" value="4Fe4S_Fe-S-bd"/>
</dbReference>
<dbReference type="Pfam" id="PF12838">
    <property type="entry name" value="Fer4_7"/>
    <property type="match status" value="1"/>
</dbReference>
<dbReference type="EMBL" id="CP001818">
    <property type="protein sequence ID" value="ACZ19963.1"/>
    <property type="molecule type" value="Genomic_DNA"/>
</dbReference>
<feature type="domain" description="4Fe-4S ferredoxin-type" evidence="1">
    <location>
        <begin position="5"/>
        <end position="34"/>
    </location>
</feature>
<reference evidence="2 3" key="1">
    <citation type="journal article" date="2009" name="Stand. Genomic Sci.">
        <title>Complete genome sequence of Thermanaerovibrio acidaminovorans type strain (Su883).</title>
        <authorList>
            <person name="Chovatia M."/>
            <person name="Sikorski J."/>
            <person name="Schroder M."/>
            <person name="Lapidus A."/>
            <person name="Nolan M."/>
            <person name="Tice H."/>
            <person name="Glavina Del Rio T."/>
            <person name="Copeland A."/>
            <person name="Cheng J.F."/>
            <person name="Lucas S."/>
            <person name="Chen F."/>
            <person name="Bruce D."/>
            <person name="Goodwin L."/>
            <person name="Pitluck S."/>
            <person name="Ivanova N."/>
            <person name="Mavromatis K."/>
            <person name="Ovchinnikova G."/>
            <person name="Pati A."/>
            <person name="Chen A."/>
            <person name="Palaniappan K."/>
            <person name="Land M."/>
            <person name="Hauser L."/>
            <person name="Chang Y.J."/>
            <person name="Jeffries C.D."/>
            <person name="Chain P."/>
            <person name="Saunders E."/>
            <person name="Detter J.C."/>
            <person name="Brettin T."/>
            <person name="Rohde M."/>
            <person name="Goker M."/>
            <person name="Spring S."/>
            <person name="Bristow J."/>
            <person name="Markowitz V."/>
            <person name="Hugenholtz P."/>
            <person name="Kyrpides N.C."/>
            <person name="Klenk H.P."/>
            <person name="Eisen J.A."/>
        </authorList>
    </citation>
    <scope>NUCLEOTIDE SEQUENCE [LARGE SCALE GENOMIC DNA]</scope>
    <source>
        <strain evidence="3">ATCC 49978 / DSM 6589 / Su883</strain>
    </source>
</reference>
<keyword evidence="3" id="KW-1185">Reference proteome</keyword>
<dbReference type="HOGENOM" id="CLU_074768_0_0_0"/>
<evidence type="ECO:0000313" key="3">
    <source>
        <dbReference type="Proteomes" id="UP000002030"/>
    </source>
</evidence>
<dbReference type="PANTHER" id="PTHR42895:SF1">
    <property type="entry name" value="IRON-SULFUR CLUSTER PROTEIN"/>
    <property type="match status" value="1"/>
</dbReference>
<dbReference type="InterPro" id="IPR052911">
    <property type="entry name" value="Corrinoid_activation_enz"/>
</dbReference>
<evidence type="ECO:0000259" key="1">
    <source>
        <dbReference type="PROSITE" id="PS51379"/>
    </source>
</evidence>
<organism evidence="2 3">
    <name type="scientific">Thermanaerovibrio acidaminovorans (strain ATCC 49978 / DSM 6589 / Su883)</name>
    <name type="common">Selenomonas acidaminovorans</name>
    <dbReference type="NCBI Taxonomy" id="525903"/>
    <lineage>
        <taxon>Bacteria</taxon>
        <taxon>Thermotogati</taxon>
        <taxon>Synergistota</taxon>
        <taxon>Synergistia</taxon>
        <taxon>Synergistales</taxon>
        <taxon>Synergistaceae</taxon>
        <taxon>Thermanaerovibrio</taxon>
    </lineage>
</organism>
<accession>D1B7H2</accession>
<dbReference type="STRING" id="525903.Taci_1749"/>
<feature type="domain" description="4Fe-4S ferredoxin-type" evidence="1">
    <location>
        <begin position="35"/>
        <end position="64"/>
    </location>
</feature>